<evidence type="ECO:0000256" key="3">
    <source>
        <dbReference type="ARBA" id="ARBA00009699"/>
    </source>
</evidence>
<evidence type="ECO:0000256" key="7">
    <source>
        <dbReference type="ARBA" id="ARBA00023136"/>
    </source>
</evidence>
<evidence type="ECO:0000256" key="9">
    <source>
        <dbReference type="ARBA" id="ARBA00023295"/>
    </source>
</evidence>
<accession>A0A167CDC5</accession>
<evidence type="ECO:0000313" key="15">
    <source>
        <dbReference type="Proteomes" id="UP000189580"/>
    </source>
</evidence>
<evidence type="ECO:0000256" key="1">
    <source>
        <dbReference type="ARBA" id="ARBA00001452"/>
    </source>
</evidence>
<dbReference type="RefSeq" id="XP_018734020.1">
    <property type="nucleotide sequence ID" value="XM_018881427.1"/>
</dbReference>
<gene>
    <name evidence="14" type="primary">DCW1</name>
    <name evidence="14" type="ORF">AWJ20_4361</name>
</gene>
<evidence type="ECO:0000256" key="4">
    <source>
        <dbReference type="ARBA" id="ARBA00012350"/>
    </source>
</evidence>
<dbReference type="Pfam" id="PF03663">
    <property type="entry name" value="Glyco_hydro_76"/>
    <property type="match status" value="1"/>
</dbReference>
<dbReference type="PANTHER" id="PTHR12145:SF36">
    <property type="entry name" value="MANNAN ENDO-1,6-ALPHA-MANNOSIDASE DCW1"/>
    <property type="match status" value="1"/>
</dbReference>
<dbReference type="FunFam" id="1.50.10.20:FF:000006">
    <property type="entry name" value="Mannan endo-1,6-alpha-mannosidase"/>
    <property type="match status" value="1"/>
</dbReference>
<keyword evidence="12" id="KW-0812">Transmembrane</keyword>
<evidence type="ECO:0000256" key="11">
    <source>
        <dbReference type="PIRNR" id="PIRNR016302"/>
    </source>
</evidence>
<keyword evidence="12" id="KW-1133">Transmembrane helix</keyword>
<evidence type="ECO:0000256" key="10">
    <source>
        <dbReference type="ARBA" id="ARBA00023316"/>
    </source>
</evidence>
<dbReference type="InterPro" id="IPR005198">
    <property type="entry name" value="Glyco_hydro_76"/>
</dbReference>
<evidence type="ECO:0000256" key="5">
    <source>
        <dbReference type="ARBA" id="ARBA00022729"/>
    </source>
</evidence>
<evidence type="ECO:0000256" key="6">
    <source>
        <dbReference type="ARBA" id="ARBA00022801"/>
    </source>
</evidence>
<name>A0A167CDC5_9ASCO</name>
<dbReference type="EMBL" id="CP014500">
    <property type="protein sequence ID" value="ANB11543.1"/>
    <property type="molecule type" value="Genomic_DNA"/>
</dbReference>
<evidence type="ECO:0000256" key="12">
    <source>
        <dbReference type="SAM" id="Phobius"/>
    </source>
</evidence>
<organism evidence="14 15">
    <name type="scientific">Sugiyamaella lignohabitans</name>
    <dbReference type="NCBI Taxonomy" id="796027"/>
    <lineage>
        <taxon>Eukaryota</taxon>
        <taxon>Fungi</taxon>
        <taxon>Dikarya</taxon>
        <taxon>Ascomycota</taxon>
        <taxon>Saccharomycotina</taxon>
        <taxon>Dipodascomycetes</taxon>
        <taxon>Dipodascales</taxon>
        <taxon>Trichomonascaceae</taxon>
        <taxon>Sugiyamaella</taxon>
    </lineage>
</organism>
<dbReference type="Proteomes" id="UP000189580">
    <property type="component" value="Chromosome c"/>
</dbReference>
<dbReference type="KEGG" id="slb:AWJ20_4361"/>
<dbReference type="GeneID" id="30036485"/>
<dbReference type="EC" id="3.2.1.101" evidence="4 11"/>
<keyword evidence="8" id="KW-0325">Glycoprotein</keyword>
<dbReference type="Gene3D" id="1.50.10.20">
    <property type="match status" value="1"/>
</dbReference>
<dbReference type="GO" id="GO:0007117">
    <property type="term" value="P:budding cell bud growth"/>
    <property type="evidence" value="ECO:0007669"/>
    <property type="project" value="TreeGrafter"/>
</dbReference>
<feature type="signal peptide" evidence="13">
    <location>
        <begin position="1"/>
        <end position="23"/>
    </location>
</feature>
<evidence type="ECO:0000313" key="14">
    <source>
        <dbReference type="EMBL" id="ANB11543.1"/>
    </source>
</evidence>
<reference evidence="14 15" key="1">
    <citation type="submission" date="2016-02" db="EMBL/GenBank/DDBJ databases">
        <title>Complete genome sequence and transcriptome regulation of the pentose utilising yeast Sugiyamaella lignohabitans.</title>
        <authorList>
            <person name="Bellasio M."/>
            <person name="Peymann A."/>
            <person name="Valli M."/>
            <person name="Sipitzky M."/>
            <person name="Graf A."/>
            <person name="Sauer M."/>
            <person name="Marx H."/>
            <person name="Mattanovich D."/>
        </authorList>
    </citation>
    <scope>NUCLEOTIDE SEQUENCE [LARGE SCALE GENOMIC DNA]</scope>
    <source>
        <strain evidence="14 15">CBS 10342</strain>
    </source>
</reference>
<keyword evidence="9 11" id="KW-0326">Glycosidase</keyword>
<dbReference type="GO" id="GO:0012505">
    <property type="term" value="C:endomembrane system"/>
    <property type="evidence" value="ECO:0007669"/>
    <property type="project" value="UniProtKB-SubCell"/>
</dbReference>
<comment type="subcellular location">
    <subcellularLocation>
        <location evidence="2">Endomembrane system</location>
    </subcellularLocation>
</comment>
<dbReference type="GO" id="GO:0016052">
    <property type="term" value="P:carbohydrate catabolic process"/>
    <property type="evidence" value="ECO:0007669"/>
    <property type="project" value="InterPro"/>
</dbReference>
<dbReference type="AlphaFoldDB" id="A0A167CDC5"/>
<comment type="catalytic activity">
    <reaction evidence="1 11">
        <text>Random hydrolysis of (1-&gt;6)-alpha-D-mannosidic linkages in unbranched (1-&gt;6)-mannans.</text>
        <dbReference type="EC" id="3.2.1.101"/>
    </reaction>
</comment>
<keyword evidence="10" id="KW-0961">Cell wall biogenesis/degradation</keyword>
<dbReference type="PANTHER" id="PTHR12145">
    <property type="entry name" value="MANNAN ENDO-1,6-ALPHA-MANNOSIDASE DCW1"/>
    <property type="match status" value="1"/>
</dbReference>
<dbReference type="InterPro" id="IPR008928">
    <property type="entry name" value="6-hairpin_glycosidase_sf"/>
</dbReference>
<evidence type="ECO:0000256" key="8">
    <source>
        <dbReference type="ARBA" id="ARBA00023180"/>
    </source>
</evidence>
<feature type="transmembrane region" description="Helical" evidence="12">
    <location>
        <begin position="431"/>
        <end position="452"/>
    </location>
</feature>
<dbReference type="PIRSF" id="PIRSF016302">
    <property type="entry name" value="Man_a_manosd"/>
    <property type="match status" value="1"/>
</dbReference>
<sequence>MKLPTSVSLFALTLLQCVYNTVAITVDFQDDTSLNNALALVADGLMDYYNGDQYGGTPGMFVNPYYWWEAGAAFGSMLDYWFYTGNTTYNDVIKAGMLYQTGKNNDYMPSNQTTTEGNDDQGFWGILVMDAAEKNFSNPDPDQAQWLSLAQAVFNTMASRWDTDTCHGGLRWQIFTWNNGYNYKNSVANGCFFHMGARLARYTGNTTYSDWSEKVWDWMTTVGFINETSGQLIDGADISTNCTTHTPYEWTYNYGLFTAGAAYLYDFTNDTKWLTRAQLLMERGSSIYFDDGVMFEAACQNTGRCNNDQRSFKAIYSRFLGLTAQLAPPMADQIMNLLSSSAAAAAISCSGGTDGHTCGLNWNVGKWDGVWGLGEQMSALEVMQNTRALQIAKPLTAHTGGSSKGNPAAGSDSGTSNFLTNSLDISSKDRAGAGILTALLAVGIVGTGWWMMKQ</sequence>
<evidence type="ECO:0000256" key="2">
    <source>
        <dbReference type="ARBA" id="ARBA00004308"/>
    </source>
</evidence>
<dbReference type="InterPro" id="IPR014480">
    <property type="entry name" value="Mannan-1_6-alpha_mannosidase"/>
</dbReference>
<keyword evidence="6 11" id="KW-0378">Hydrolase</keyword>
<keyword evidence="7 12" id="KW-0472">Membrane</keyword>
<keyword evidence="15" id="KW-1185">Reference proteome</keyword>
<dbReference type="GO" id="GO:0009272">
    <property type="term" value="P:fungal-type cell wall biogenesis"/>
    <property type="evidence" value="ECO:0007669"/>
    <property type="project" value="TreeGrafter"/>
</dbReference>
<feature type="chain" id="PRO_5007884666" description="Mannan endo-1,6-alpha-mannosidase" evidence="13">
    <location>
        <begin position="24"/>
        <end position="454"/>
    </location>
</feature>
<dbReference type="GO" id="GO:0071555">
    <property type="term" value="P:cell wall organization"/>
    <property type="evidence" value="ECO:0007669"/>
    <property type="project" value="UniProtKB-KW"/>
</dbReference>
<keyword evidence="5 13" id="KW-0732">Signal</keyword>
<dbReference type="OrthoDB" id="4187847at2759"/>
<dbReference type="GO" id="GO:0008496">
    <property type="term" value="F:mannan endo-1,6-alpha-mannosidase activity"/>
    <property type="evidence" value="ECO:0007669"/>
    <property type="project" value="UniProtKB-UniRule"/>
</dbReference>
<proteinExistence type="inferred from homology"/>
<protein>
    <recommendedName>
        <fullName evidence="4 11">Mannan endo-1,6-alpha-mannosidase</fullName>
        <ecNumber evidence="4 11">3.2.1.101</ecNumber>
    </recommendedName>
</protein>
<comment type="similarity">
    <text evidence="3 11">Belongs to the glycosyl hydrolase 76 family.</text>
</comment>
<dbReference type="SUPFAM" id="SSF48208">
    <property type="entry name" value="Six-hairpin glycosidases"/>
    <property type="match status" value="1"/>
</dbReference>
<evidence type="ECO:0000256" key="13">
    <source>
        <dbReference type="SAM" id="SignalP"/>
    </source>
</evidence>